<accession>A0AAW1UQR4</accession>
<dbReference type="Gene3D" id="2.60.120.10">
    <property type="entry name" value="Jelly Rolls"/>
    <property type="match status" value="1"/>
</dbReference>
<dbReference type="EMBL" id="JARQZJ010000097">
    <property type="protein sequence ID" value="KAK9885866.1"/>
    <property type="molecule type" value="Genomic_DNA"/>
</dbReference>
<dbReference type="PANTHER" id="PTHR45161:SF3">
    <property type="entry name" value="METHYL-ACCEPTING CHEMOTAXIS PROTEIN"/>
    <property type="match status" value="1"/>
</dbReference>
<proteinExistence type="predicted"/>
<keyword evidence="4" id="KW-0963">Cytoplasm</keyword>
<evidence type="ECO:0000256" key="4">
    <source>
        <dbReference type="ARBA" id="ARBA00022490"/>
    </source>
</evidence>
<keyword evidence="6" id="KW-0472">Membrane</keyword>
<organism evidence="7 8">
    <name type="scientific">Henosepilachna vigintioctopunctata</name>
    <dbReference type="NCBI Taxonomy" id="420089"/>
    <lineage>
        <taxon>Eukaryota</taxon>
        <taxon>Metazoa</taxon>
        <taxon>Ecdysozoa</taxon>
        <taxon>Arthropoda</taxon>
        <taxon>Hexapoda</taxon>
        <taxon>Insecta</taxon>
        <taxon>Pterygota</taxon>
        <taxon>Neoptera</taxon>
        <taxon>Endopterygota</taxon>
        <taxon>Coleoptera</taxon>
        <taxon>Polyphaga</taxon>
        <taxon>Cucujiformia</taxon>
        <taxon>Coccinelloidea</taxon>
        <taxon>Coccinellidae</taxon>
        <taxon>Epilachninae</taxon>
        <taxon>Epilachnini</taxon>
        <taxon>Henosepilachna</taxon>
    </lineage>
</organism>
<evidence type="ECO:0000313" key="7">
    <source>
        <dbReference type="EMBL" id="KAK9885866.1"/>
    </source>
</evidence>
<keyword evidence="8" id="KW-1185">Reference proteome</keyword>
<dbReference type="GO" id="GO:0005737">
    <property type="term" value="C:cytoplasm"/>
    <property type="evidence" value="ECO:0007669"/>
    <property type="project" value="UniProtKB-SubCell"/>
</dbReference>
<reference evidence="7 8" key="1">
    <citation type="submission" date="2023-03" db="EMBL/GenBank/DDBJ databases">
        <title>Genome insight into feeding habits of ladybird beetles.</title>
        <authorList>
            <person name="Li H.-S."/>
            <person name="Huang Y.-H."/>
            <person name="Pang H."/>
        </authorList>
    </citation>
    <scope>NUCLEOTIDE SEQUENCE [LARGE SCALE GENOMIC DNA]</scope>
    <source>
        <strain evidence="7">SYSU_2023b</strain>
        <tissue evidence="7">Whole body</tissue>
    </source>
</reference>
<dbReference type="InterPro" id="IPR018490">
    <property type="entry name" value="cNMP-bd_dom_sf"/>
</dbReference>
<name>A0AAW1UQR4_9CUCU</name>
<comment type="caution">
    <text evidence="7">The sequence shown here is derived from an EMBL/GenBank/DDBJ whole genome shotgun (WGS) entry which is preliminary data.</text>
</comment>
<keyword evidence="3" id="KW-1003">Cell membrane</keyword>
<sequence length="93" mass="10982">MSQWDQIFVRALMRPPQYRSLQDIQNIYYGLCGLEALQTLRDSTLRTLCKVVRYEKHVADDILYYTGEFSNCWYILLSGSVFIDGSMYLPRSR</sequence>
<evidence type="ECO:0000256" key="5">
    <source>
        <dbReference type="ARBA" id="ARBA00022553"/>
    </source>
</evidence>
<dbReference type="Proteomes" id="UP001431783">
    <property type="component" value="Unassembled WGS sequence"/>
</dbReference>
<gene>
    <name evidence="7" type="ORF">WA026_013743</name>
</gene>
<evidence type="ECO:0000256" key="1">
    <source>
        <dbReference type="ARBA" id="ARBA00004236"/>
    </source>
</evidence>
<evidence type="ECO:0000256" key="2">
    <source>
        <dbReference type="ARBA" id="ARBA00004496"/>
    </source>
</evidence>
<dbReference type="SUPFAM" id="SSF51206">
    <property type="entry name" value="cAMP-binding domain-like"/>
    <property type="match status" value="1"/>
</dbReference>
<comment type="subcellular location">
    <subcellularLocation>
        <location evidence="1">Cell membrane</location>
    </subcellularLocation>
    <subcellularLocation>
        <location evidence="2">Cytoplasm</location>
    </subcellularLocation>
</comment>
<dbReference type="AlphaFoldDB" id="A0AAW1UQR4"/>
<protein>
    <submittedName>
        <fullName evidence="7">Uncharacterized protein</fullName>
    </submittedName>
</protein>
<keyword evidence="5" id="KW-0597">Phosphoprotein</keyword>
<evidence type="ECO:0000256" key="6">
    <source>
        <dbReference type="ARBA" id="ARBA00023136"/>
    </source>
</evidence>
<evidence type="ECO:0000313" key="8">
    <source>
        <dbReference type="Proteomes" id="UP001431783"/>
    </source>
</evidence>
<dbReference type="InterPro" id="IPR014710">
    <property type="entry name" value="RmlC-like_jellyroll"/>
</dbReference>
<dbReference type="GO" id="GO:0005886">
    <property type="term" value="C:plasma membrane"/>
    <property type="evidence" value="ECO:0007669"/>
    <property type="project" value="UniProtKB-SubCell"/>
</dbReference>
<evidence type="ECO:0000256" key="3">
    <source>
        <dbReference type="ARBA" id="ARBA00022475"/>
    </source>
</evidence>
<dbReference type="PANTHER" id="PTHR45161">
    <property type="entry name" value="CYTOSKELETON-ASSOCIATED PROTEIN 4"/>
    <property type="match status" value="1"/>
</dbReference>